<comment type="cofactor">
    <cofactor evidence="1 14">
        <name>heme</name>
        <dbReference type="ChEBI" id="CHEBI:30413"/>
    </cofactor>
</comment>
<dbReference type="InterPro" id="IPR002403">
    <property type="entry name" value="Cyt_P450_E_grp-IV"/>
</dbReference>
<keyword evidence="11 14" id="KW-0408">Iron</keyword>
<keyword evidence="10 15" id="KW-0560">Oxidoreductase</keyword>
<dbReference type="PRINTS" id="PR00385">
    <property type="entry name" value="P450"/>
</dbReference>
<comment type="subcellular location">
    <subcellularLocation>
        <location evidence="4">Endoplasmic reticulum membrane</location>
        <topology evidence="4">Peripheral membrane protein</topology>
    </subcellularLocation>
    <subcellularLocation>
        <location evidence="3">Microsome membrane</location>
        <topology evidence="3">Peripheral membrane protein</topology>
    </subcellularLocation>
</comment>
<keyword evidence="13" id="KW-0472">Membrane</keyword>
<dbReference type="PANTHER" id="PTHR24292:SF54">
    <property type="entry name" value="CYP9F3-RELATED"/>
    <property type="match status" value="1"/>
</dbReference>
<dbReference type="PANTHER" id="PTHR24292">
    <property type="entry name" value="CYTOCHROME P450"/>
    <property type="match status" value="1"/>
</dbReference>
<feature type="binding site" description="axial binding residue" evidence="14">
    <location>
        <position position="97"/>
    </location>
    <ligand>
        <name>heme</name>
        <dbReference type="ChEBI" id="CHEBI:30413"/>
    </ligand>
    <ligandPart>
        <name>Fe</name>
        <dbReference type="ChEBI" id="CHEBI:18248"/>
    </ligandPart>
</feature>
<dbReference type="GO" id="GO:0020037">
    <property type="term" value="F:heme binding"/>
    <property type="evidence" value="ECO:0007669"/>
    <property type="project" value="InterPro"/>
</dbReference>
<evidence type="ECO:0000256" key="11">
    <source>
        <dbReference type="ARBA" id="ARBA00023004"/>
    </source>
</evidence>
<dbReference type="GO" id="GO:0005506">
    <property type="term" value="F:iron ion binding"/>
    <property type="evidence" value="ECO:0007669"/>
    <property type="project" value="InterPro"/>
</dbReference>
<dbReference type="InterPro" id="IPR017972">
    <property type="entry name" value="Cyt_P450_CS"/>
</dbReference>
<keyword evidence="7 14" id="KW-0479">Metal-binding</keyword>
<evidence type="ECO:0000256" key="1">
    <source>
        <dbReference type="ARBA" id="ARBA00001971"/>
    </source>
</evidence>
<keyword evidence="12 15" id="KW-0503">Monooxygenase</keyword>
<evidence type="ECO:0000256" key="6">
    <source>
        <dbReference type="ARBA" id="ARBA00022617"/>
    </source>
</evidence>
<protein>
    <recommendedName>
        <fullName evidence="18">Cytochrome P450</fullName>
    </recommendedName>
</protein>
<dbReference type="GO" id="GO:0005789">
    <property type="term" value="C:endoplasmic reticulum membrane"/>
    <property type="evidence" value="ECO:0007669"/>
    <property type="project" value="UniProtKB-SubCell"/>
</dbReference>
<comment type="function">
    <text evidence="2">May be involved in the metabolism of insect hormones and in the breakdown of synthetic insecticides.</text>
</comment>
<evidence type="ECO:0000256" key="9">
    <source>
        <dbReference type="ARBA" id="ARBA00022848"/>
    </source>
</evidence>
<dbReference type="GO" id="GO:0016705">
    <property type="term" value="F:oxidoreductase activity, acting on paired donors, with incorporation or reduction of molecular oxygen"/>
    <property type="evidence" value="ECO:0007669"/>
    <property type="project" value="InterPro"/>
</dbReference>
<keyword evidence="17" id="KW-1185">Reference proteome</keyword>
<evidence type="ECO:0000256" key="2">
    <source>
        <dbReference type="ARBA" id="ARBA00003690"/>
    </source>
</evidence>
<organism evidence="16 17">
    <name type="scientific">Henosepilachna vigintioctopunctata</name>
    <dbReference type="NCBI Taxonomy" id="420089"/>
    <lineage>
        <taxon>Eukaryota</taxon>
        <taxon>Metazoa</taxon>
        <taxon>Ecdysozoa</taxon>
        <taxon>Arthropoda</taxon>
        <taxon>Hexapoda</taxon>
        <taxon>Insecta</taxon>
        <taxon>Pterygota</taxon>
        <taxon>Neoptera</taxon>
        <taxon>Endopterygota</taxon>
        <taxon>Coleoptera</taxon>
        <taxon>Polyphaga</taxon>
        <taxon>Cucujiformia</taxon>
        <taxon>Coccinelloidea</taxon>
        <taxon>Coccinellidae</taxon>
        <taxon>Epilachninae</taxon>
        <taxon>Epilachnini</taxon>
        <taxon>Henosepilachna</taxon>
    </lineage>
</organism>
<evidence type="ECO:0000313" key="16">
    <source>
        <dbReference type="EMBL" id="KAK9887718.1"/>
    </source>
</evidence>
<accession>A0AAW1V4J3</accession>
<keyword evidence="8" id="KW-0256">Endoplasmic reticulum</keyword>
<evidence type="ECO:0000256" key="15">
    <source>
        <dbReference type="RuleBase" id="RU000461"/>
    </source>
</evidence>
<dbReference type="InterPro" id="IPR001128">
    <property type="entry name" value="Cyt_P450"/>
</dbReference>
<evidence type="ECO:0000256" key="10">
    <source>
        <dbReference type="ARBA" id="ARBA00023002"/>
    </source>
</evidence>
<evidence type="ECO:0008006" key="18">
    <source>
        <dbReference type="Google" id="ProtNLM"/>
    </source>
</evidence>
<dbReference type="Proteomes" id="UP001431783">
    <property type="component" value="Unassembled WGS sequence"/>
</dbReference>
<evidence type="ECO:0000256" key="3">
    <source>
        <dbReference type="ARBA" id="ARBA00004174"/>
    </source>
</evidence>
<comment type="caution">
    <text evidence="16">The sequence shown here is derived from an EMBL/GenBank/DDBJ whole genome shotgun (WGS) entry which is preliminary data.</text>
</comment>
<proteinExistence type="inferred from homology"/>
<evidence type="ECO:0000256" key="7">
    <source>
        <dbReference type="ARBA" id="ARBA00022723"/>
    </source>
</evidence>
<dbReference type="AlphaFoldDB" id="A0AAW1V4J3"/>
<evidence type="ECO:0000256" key="5">
    <source>
        <dbReference type="ARBA" id="ARBA00010617"/>
    </source>
</evidence>
<evidence type="ECO:0000256" key="13">
    <source>
        <dbReference type="ARBA" id="ARBA00023136"/>
    </source>
</evidence>
<dbReference type="InterPro" id="IPR050476">
    <property type="entry name" value="Insect_CytP450_Detox"/>
</dbReference>
<dbReference type="PRINTS" id="PR00465">
    <property type="entry name" value="EP450IV"/>
</dbReference>
<evidence type="ECO:0000313" key="17">
    <source>
        <dbReference type="Proteomes" id="UP001431783"/>
    </source>
</evidence>
<evidence type="ECO:0000256" key="12">
    <source>
        <dbReference type="ARBA" id="ARBA00023033"/>
    </source>
</evidence>
<evidence type="ECO:0000256" key="8">
    <source>
        <dbReference type="ARBA" id="ARBA00022824"/>
    </source>
</evidence>
<comment type="similarity">
    <text evidence="5 15">Belongs to the cytochrome P450 family.</text>
</comment>
<name>A0AAW1V4J3_9CUCU</name>
<gene>
    <name evidence="16" type="ORF">WA026_000037</name>
</gene>
<dbReference type="Pfam" id="PF00067">
    <property type="entry name" value="p450"/>
    <property type="match status" value="1"/>
</dbReference>
<keyword evidence="9" id="KW-0492">Microsome</keyword>
<dbReference type="SUPFAM" id="SSF48264">
    <property type="entry name" value="Cytochrome P450"/>
    <property type="match status" value="1"/>
</dbReference>
<dbReference type="PROSITE" id="PS00086">
    <property type="entry name" value="CYTOCHROME_P450"/>
    <property type="match status" value="1"/>
</dbReference>
<keyword evidence="6 14" id="KW-0349">Heme</keyword>
<evidence type="ECO:0000256" key="4">
    <source>
        <dbReference type="ARBA" id="ARBA00004406"/>
    </source>
</evidence>
<reference evidence="16 17" key="1">
    <citation type="submission" date="2023-03" db="EMBL/GenBank/DDBJ databases">
        <title>Genome insight into feeding habits of ladybird beetles.</title>
        <authorList>
            <person name="Li H.-S."/>
            <person name="Huang Y.-H."/>
            <person name="Pang H."/>
        </authorList>
    </citation>
    <scope>NUCLEOTIDE SEQUENCE [LARGE SCALE GENOMIC DNA]</scope>
    <source>
        <strain evidence="16">SYSU_2023b</strain>
        <tissue evidence="16">Whole body</tissue>
    </source>
</reference>
<dbReference type="InterPro" id="IPR036396">
    <property type="entry name" value="Cyt_P450_sf"/>
</dbReference>
<sequence length="152" mass="17170">MKYLDQVVSEALRKWTPGFALNRVCTKDYTIEPKQEGEVAFTISKGCYVMIPVIGIHFDPNYFQNPGVFDPERFSDENKGNILPGSYLPFGSGPRNCIGSRFALLEIKAVIVALLSKFEFQFIEKTPVPIKLMKSFSMVVQGGLWLGLKRRT</sequence>
<dbReference type="EMBL" id="JARQZJ010000121">
    <property type="protein sequence ID" value="KAK9887718.1"/>
    <property type="molecule type" value="Genomic_DNA"/>
</dbReference>
<dbReference type="GO" id="GO:0004497">
    <property type="term" value="F:monooxygenase activity"/>
    <property type="evidence" value="ECO:0007669"/>
    <property type="project" value="UniProtKB-KW"/>
</dbReference>
<dbReference type="Gene3D" id="1.10.630.10">
    <property type="entry name" value="Cytochrome P450"/>
    <property type="match status" value="1"/>
</dbReference>
<evidence type="ECO:0000256" key="14">
    <source>
        <dbReference type="PIRSR" id="PIRSR602403-1"/>
    </source>
</evidence>